<name>A0A8C9DNX0_PROSS</name>
<dbReference type="Ensembl" id="ENSPSMT00000027615.1">
    <property type="protein sequence ID" value="ENSPSMP00000023790.1"/>
    <property type="gene ID" value="ENSPSMG00000016798.1"/>
</dbReference>
<keyword evidence="3" id="KW-1185">Reference proteome</keyword>
<feature type="compositionally biased region" description="Basic and acidic residues" evidence="1">
    <location>
        <begin position="94"/>
        <end position="105"/>
    </location>
</feature>
<reference evidence="2" key="1">
    <citation type="submission" date="2025-08" db="UniProtKB">
        <authorList>
            <consortium name="Ensembl"/>
        </authorList>
    </citation>
    <scope>IDENTIFICATION</scope>
</reference>
<sequence>MEKLYKENEGKPEKEGNLENEGKPEDEGSTEDEGNGGEKNRKVEKPKYEGKLEDEGKPHDEGQREDEGKKEKQGKSEGEGKKESQAKPESQPRAAEKRPAEDYVPRKAKRKTDRWTTDDFPRNSQEDLQERHLSSEEMMRECGDMSRAQEELRRKQKMGGFHWMQRDVQDPLPQRGIRGVRGGGRAQRGLEDAPYV</sequence>
<protein>
    <recommendedName>
        <fullName evidence="4">Transcription elongation factor A protein-like 5</fullName>
    </recommendedName>
</protein>
<dbReference type="Pfam" id="PF04538">
    <property type="entry name" value="BEX"/>
    <property type="match status" value="1"/>
</dbReference>
<dbReference type="AlphaFoldDB" id="A0A8C9DNX0"/>
<accession>A0A8C9DNX0</accession>
<feature type="compositionally biased region" description="Basic and acidic residues" evidence="1">
    <location>
        <begin position="36"/>
        <end position="86"/>
    </location>
</feature>
<feature type="compositionally biased region" description="Basic and acidic residues" evidence="1">
    <location>
        <begin position="1"/>
        <end position="26"/>
    </location>
</feature>
<feature type="compositionally biased region" description="Basic and acidic residues" evidence="1">
    <location>
        <begin position="113"/>
        <end position="153"/>
    </location>
</feature>
<proteinExistence type="predicted"/>
<dbReference type="InterPro" id="IPR021156">
    <property type="entry name" value="TF_A-like/BEX"/>
</dbReference>
<evidence type="ECO:0000313" key="3">
    <source>
        <dbReference type="Proteomes" id="UP000694414"/>
    </source>
</evidence>
<dbReference type="GeneTree" id="ENSGT00950000183164"/>
<organism evidence="2 3">
    <name type="scientific">Prolemur simus</name>
    <name type="common">Greater bamboo lemur</name>
    <name type="synonym">Hapalemur simus</name>
    <dbReference type="NCBI Taxonomy" id="1328070"/>
    <lineage>
        <taxon>Eukaryota</taxon>
        <taxon>Metazoa</taxon>
        <taxon>Chordata</taxon>
        <taxon>Craniata</taxon>
        <taxon>Vertebrata</taxon>
        <taxon>Euteleostomi</taxon>
        <taxon>Mammalia</taxon>
        <taxon>Eutheria</taxon>
        <taxon>Euarchontoglires</taxon>
        <taxon>Primates</taxon>
        <taxon>Strepsirrhini</taxon>
        <taxon>Lemuriformes</taxon>
        <taxon>Lemuridae</taxon>
        <taxon>Prolemur</taxon>
    </lineage>
</organism>
<evidence type="ECO:0008006" key="4">
    <source>
        <dbReference type="Google" id="ProtNLM"/>
    </source>
</evidence>
<evidence type="ECO:0000256" key="1">
    <source>
        <dbReference type="SAM" id="MobiDB-lite"/>
    </source>
</evidence>
<feature type="region of interest" description="Disordered" evidence="1">
    <location>
        <begin position="1"/>
        <end position="196"/>
    </location>
</feature>
<evidence type="ECO:0000313" key="2">
    <source>
        <dbReference type="Ensembl" id="ENSPSMP00000023790.1"/>
    </source>
</evidence>
<reference evidence="2" key="2">
    <citation type="submission" date="2025-09" db="UniProtKB">
        <authorList>
            <consortium name="Ensembl"/>
        </authorList>
    </citation>
    <scope>IDENTIFICATION</scope>
</reference>
<dbReference type="Proteomes" id="UP000694414">
    <property type="component" value="Unplaced"/>
</dbReference>